<keyword evidence="2" id="KW-1185">Reference proteome</keyword>
<dbReference type="Proteomes" id="UP000008726">
    <property type="component" value="Segment"/>
</dbReference>
<dbReference type="GeneID" id="18560166"/>
<dbReference type="RefSeq" id="YP_009011671.1">
    <property type="nucleotide sequence ID" value="NC_023688.1"/>
</dbReference>
<name>E5DQH5_9CAUD</name>
<dbReference type="OrthoDB" id="25855at10239"/>
<sequence length="122" mass="14375">MLIENLRYCLYYLEELIMELMFIYNLRRQLENTKVEDVGSFPIIVSVTEEEAEDGMMQLNTIIDGMKDALEAVHGKKLLGIDEVWVTHIENDFNPYTFDINGKTYFCVQNMKEDAFEKFTQE</sequence>
<gene>
    <name evidence="1" type="ORF">PX29p242</name>
</gene>
<dbReference type="KEGG" id="vg:18560166"/>
<reference evidence="1 2" key="1">
    <citation type="journal article" date="2010" name="Virol. J.">
        <title>Genomes of the T4-related bacteriophages as windows on microbial genome evolution.</title>
        <authorList>
            <person name="Petrov V.M."/>
            <person name="Ratnayaka S."/>
            <person name="Nolan J.M."/>
            <person name="Miller E.S."/>
            <person name="Karam J.D."/>
        </authorList>
    </citation>
    <scope>NUCLEOTIDE SEQUENCE [LARGE SCALE GENOMIC DNA]</scope>
</reference>
<evidence type="ECO:0000313" key="2">
    <source>
        <dbReference type="Proteomes" id="UP000008726"/>
    </source>
</evidence>
<proteinExistence type="predicted"/>
<organism evidence="1 2">
    <name type="scientific">Aeromonas phage PX29</name>
    <dbReference type="NCBI Taxonomy" id="926067"/>
    <lineage>
        <taxon>Viruses</taxon>
        <taxon>Duplodnaviria</taxon>
        <taxon>Heunggongvirae</taxon>
        <taxon>Uroviricota</taxon>
        <taxon>Caudoviricetes</taxon>
        <taxon>Pantevenvirales</taxon>
        <taxon>Straboviridae</taxon>
        <taxon>Angelvirus</taxon>
        <taxon>Angelvirus px29</taxon>
    </lineage>
</organism>
<evidence type="ECO:0000313" key="1">
    <source>
        <dbReference type="EMBL" id="ADQ52961.1"/>
    </source>
</evidence>
<protein>
    <submittedName>
        <fullName evidence="1">Uncharacterized protein</fullName>
    </submittedName>
</protein>
<dbReference type="EMBL" id="GU396103">
    <property type="protein sequence ID" value="ADQ52961.1"/>
    <property type="molecule type" value="Genomic_DNA"/>
</dbReference>
<accession>E5DQH5</accession>